<dbReference type="PRINTS" id="PR00962">
    <property type="entry name" value="LETHAL2GIANT"/>
</dbReference>
<dbReference type="AlphaFoldDB" id="A0AAU9VYS0"/>
<dbReference type="GO" id="GO:0019905">
    <property type="term" value="F:syntaxin binding"/>
    <property type="evidence" value="ECO:0007669"/>
    <property type="project" value="TreeGrafter"/>
</dbReference>
<feature type="compositionally biased region" description="Basic and acidic residues" evidence="11">
    <location>
        <begin position="667"/>
        <end position="677"/>
    </location>
</feature>
<feature type="domain" description="Lethal giant larvae (Lgl)-like C-terminal" evidence="13">
    <location>
        <begin position="792"/>
        <end position="917"/>
    </location>
</feature>
<evidence type="ECO:0000256" key="1">
    <source>
        <dbReference type="ARBA" id="ARBA00004308"/>
    </source>
</evidence>
<dbReference type="GO" id="GO:0005096">
    <property type="term" value="F:GTPase activator activity"/>
    <property type="evidence" value="ECO:0007669"/>
    <property type="project" value="TreeGrafter"/>
</dbReference>
<feature type="compositionally biased region" description="Low complexity" evidence="11">
    <location>
        <begin position="957"/>
        <end position="968"/>
    </location>
</feature>
<dbReference type="InterPro" id="IPR001680">
    <property type="entry name" value="WD40_rpt"/>
</dbReference>
<dbReference type="GO" id="GO:0030864">
    <property type="term" value="C:cortical actin cytoskeleton"/>
    <property type="evidence" value="ECO:0007669"/>
    <property type="project" value="TreeGrafter"/>
</dbReference>
<dbReference type="PROSITE" id="PS50082">
    <property type="entry name" value="WD_REPEATS_2"/>
    <property type="match status" value="1"/>
</dbReference>
<feature type="compositionally biased region" description="Low complexity" evidence="11">
    <location>
        <begin position="1092"/>
        <end position="1126"/>
    </location>
</feature>
<feature type="region of interest" description="Disordered" evidence="11">
    <location>
        <begin position="1064"/>
        <end position="1126"/>
    </location>
</feature>
<feature type="region of interest" description="Disordered" evidence="11">
    <location>
        <begin position="657"/>
        <end position="690"/>
    </location>
</feature>
<dbReference type="Pfam" id="PF08366">
    <property type="entry name" value="LLGL"/>
    <property type="match status" value="1"/>
</dbReference>
<dbReference type="GO" id="GO:0012505">
    <property type="term" value="C:endomembrane system"/>
    <property type="evidence" value="ECO:0007669"/>
    <property type="project" value="UniProtKB-SubCell"/>
</dbReference>
<feature type="compositionally biased region" description="Basic residues" evidence="11">
    <location>
        <begin position="979"/>
        <end position="991"/>
    </location>
</feature>
<dbReference type="GO" id="GO:0006893">
    <property type="term" value="P:Golgi to plasma membrane transport"/>
    <property type="evidence" value="ECO:0007669"/>
    <property type="project" value="TreeGrafter"/>
</dbReference>
<dbReference type="PANTHER" id="PTHR10241">
    <property type="entry name" value="LETHAL 2 GIANT LARVAE PROTEIN"/>
    <property type="match status" value="1"/>
</dbReference>
<evidence type="ECO:0000256" key="8">
    <source>
        <dbReference type="ARBA" id="ARBA00022737"/>
    </source>
</evidence>
<feature type="region of interest" description="Disordered" evidence="11">
    <location>
        <begin position="1160"/>
        <end position="1208"/>
    </location>
</feature>
<keyword evidence="5" id="KW-0963">Cytoplasm</keyword>
<protein>
    <submittedName>
        <fullName evidence="14">Uncharacterized protein</fullName>
    </submittedName>
</protein>
<dbReference type="GO" id="GO:0032878">
    <property type="term" value="P:regulation of establishment or maintenance of cell polarity"/>
    <property type="evidence" value="ECO:0007669"/>
    <property type="project" value="TreeGrafter"/>
</dbReference>
<feature type="repeat" description="WD" evidence="10">
    <location>
        <begin position="229"/>
        <end position="263"/>
    </location>
</feature>
<dbReference type="Proteomes" id="UP001159428">
    <property type="component" value="Unassembled WGS sequence"/>
</dbReference>
<dbReference type="InterPro" id="IPR013905">
    <property type="entry name" value="Lgl_C_dom"/>
</dbReference>
<keyword evidence="7 10" id="KW-0853">WD repeat</keyword>
<evidence type="ECO:0000313" key="14">
    <source>
        <dbReference type="EMBL" id="CAH3039546.1"/>
    </source>
</evidence>
<dbReference type="GO" id="GO:0005886">
    <property type="term" value="C:plasma membrane"/>
    <property type="evidence" value="ECO:0007669"/>
    <property type="project" value="TreeGrafter"/>
</dbReference>
<evidence type="ECO:0000259" key="13">
    <source>
        <dbReference type="Pfam" id="PF08596"/>
    </source>
</evidence>
<dbReference type="SMART" id="SM00320">
    <property type="entry name" value="WD40"/>
    <property type="match status" value="6"/>
</dbReference>
<sequence>MFKFFSRTRDRSSGHLKDKLGQDLFLFNKAVEHGFPPKPSAIAHDPELNLLAIGTSNGLLKIYGRPGVELSARHQLETVIQELHFLPEQGRIISVCDDGEQNTIHLWEVNKKEGKSVLEEVKTCTLEGRLKKISVCCLSMKTNRLYLGTEGGNIYLLDINSFELQEYIIYQDVVMQSVQEESKTNAGSVEAIQEHPEDSNKILIGYKKGLVVLWNHERCSVQATFSIQSSDQPQEVESLSWHADGTKFISAHGDGSLTRWSLEGSLEIPKAVTPLGPFPCKAITKVEWSDSSVFFSGGMPRASYGDRHCVSLIQDANLVEGGDNTPQVAFDFTSRVMDFFTVKANGADPAYLVVLCEEELVVIDLVTKEAGFPTFMKPYLVCLHSSPITCSYHCHDCPQSVFDQLLTAGKKQLQVDFSNESWPITGGKTLIDDDETKDLLITGHEDGSINFWDVSQLEMQLIYTLHTAKYFVGEHEGHDSEPRDAEEEVWPPFKKVGNYSPYSDDPRFAVTKIIMSPKSKTLTAAGNGGQVLIFDLCEEETSVEAQMVEIDFTEDKENFQWKGHGPLLPKEGSITVPAGFKLQTGLQLIPAAPVSALVVEARWGLLAAGTVHGFIVYDYLSKKTVTTKWTVSQETDNGEHLSRRKSLKESIRRSFRRLRSRRGSRGAADRTPKKEGEAPASPTPEAVASPVSRLVEENRVDESVLSMVRCLYFVDTYIRDGVHHCPSLWAGTNAGHIYVCYLTIPEEEKRSEEEVQVEIGKEIKLKHKAPVVSMFVVDKDGLPLQGDIIEDNEKEPDMSGSHSLVICSEEQFKVFSLPHLKARNKEKLTAIDGSRVRKIGLINVRSKNDDSGMVYHCLACVSNQGDLIVYSIPNLKMQVKASAMRKSDVDAIKSLVFSVSGQGFYLSSRSEMQRFTLSATDLLKPDCVLELAEGMRPAEPEPAVVEEEAEEKKSRKSSTSSSSSSSSSSDDEKDEEKKKEKKEKKMKKKAKAAIEAVASAEVATEVAAEVEEKKEEVEEKKEEVEEKKEEAEQKKDEMVAKTQEVIAVLPGEQGTRISEKVFVSEERSYTKQTSSSDKEGFPELMLSGEGGTFSSSTETSSSSFVTTRVVSSKQVVTSSSTTQRIISSEGSTIQAIENGESEKLMLNESDLQKAAEDMMNDAHDEMGSIDSSDNDKELTSAKGKGFKSPGKLFVKRSTGDDTVETAGS</sequence>
<feature type="domain" description="Lethal giant larvae homologue 2" evidence="12">
    <location>
        <begin position="273"/>
        <end position="369"/>
    </location>
</feature>
<gene>
    <name evidence="14" type="ORF">PMEA_00026193</name>
</gene>
<name>A0AAU9VYS0_9CNID</name>
<feature type="compositionally biased region" description="Basic and acidic residues" evidence="11">
    <location>
        <begin position="1010"/>
        <end position="1039"/>
    </location>
</feature>
<keyword evidence="9" id="KW-0472">Membrane</keyword>
<dbReference type="GO" id="GO:0045159">
    <property type="term" value="F:myosin II binding"/>
    <property type="evidence" value="ECO:0007669"/>
    <property type="project" value="TreeGrafter"/>
</dbReference>
<evidence type="ECO:0000256" key="11">
    <source>
        <dbReference type="SAM" id="MobiDB-lite"/>
    </source>
</evidence>
<keyword evidence="6" id="KW-0597">Phosphoprotein</keyword>
<dbReference type="GO" id="GO:0008593">
    <property type="term" value="P:regulation of Notch signaling pathway"/>
    <property type="evidence" value="ECO:0007669"/>
    <property type="project" value="TreeGrafter"/>
</dbReference>
<dbReference type="InterPro" id="IPR015943">
    <property type="entry name" value="WD40/YVTN_repeat-like_dom_sf"/>
</dbReference>
<feature type="compositionally biased region" description="Low complexity" evidence="11">
    <location>
        <begin position="993"/>
        <end position="1007"/>
    </location>
</feature>
<dbReference type="Gene3D" id="2.130.10.10">
    <property type="entry name" value="YVTN repeat-like/Quinoprotein amine dehydrogenase"/>
    <property type="match status" value="2"/>
</dbReference>
<dbReference type="InterPro" id="IPR036322">
    <property type="entry name" value="WD40_repeat_dom_sf"/>
</dbReference>
<dbReference type="PANTHER" id="PTHR10241:SF29">
    <property type="entry name" value="LETHAL(2) GIANT LARVAE PROTEIN"/>
    <property type="match status" value="1"/>
</dbReference>
<organism evidence="14 15">
    <name type="scientific">Pocillopora meandrina</name>
    <dbReference type="NCBI Taxonomy" id="46732"/>
    <lineage>
        <taxon>Eukaryota</taxon>
        <taxon>Metazoa</taxon>
        <taxon>Cnidaria</taxon>
        <taxon>Anthozoa</taxon>
        <taxon>Hexacorallia</taxon>
        <taxon>Scleractinia</taxon>
        <taxon>Astrocoeniina</taxon>
        <taxon>Pocilloporidae</taxon>
        <taxon>Pocillopora</taxon>
    </lineage>
</organism>
<keyword evidence="15" id="KW-1185">Reference proteome</keyword>
<proteinExistence type="inferred from homology"/>
<evidence type="ECO:0000256" key="6">
    <source>
        <dbReference type="ARBA" id="ARBA00022553"/>
    </source>
</evidence>
<reference evidence="14 15" key="1">
    <citation type="submission" date="2022-05" db="EMBL/GenBank/DDBJ databases">
        <authorList>
            <consortium name="Genoscope - CEA"/>
            <person name="William W."/>
        </authorList>
    </citation>
    <scope>NUCLEOTIDE SEQUENCE [LARGE SCALE GENOMIC DNA]</scope>
</reference>
<evidence type="ECO:0000259" key="12">
    <source>
        <dbReference type="Pfam" id="PF08366"/>
    </source>
</evidence>
<evidence type="ECO:0000256" key="9">
    <source>
        <dbReference type="ARBA" id="ARBA00023136"/>
    </source>
</evidence>
<keyword evidence="4" id="KW-0268">Exocytosis</keyword>
<evidence type="ECO:0000256" key="5">
    <source>
        <dbReference type="ARBA" id="ARBA00022490"/>
    </source>
</evidence>
<dbReference type="SUPFAM" id="SSF50978">
    <property type="entry name" value="WD40 repeat-like"/>
    <property type="match status" value="2"/>
</dbReference>
<evidence type="ECO:0000256" key="7">
    <source>
        <dbReference type="ARBA" id="ARBA00022574"/>
    </source>
</evidence>
<feature type="region of interest" description="Disordered" evidence="11">
    <location>
        <begin position="934"/>
        <end position="1039"/>
    </location>
</feature>
<dbReference type="InterPro" id="IPR000664">
    <property type="entry name" value="Lethal2_giant"/>
</dbReference>
<comment type="caution">
    <text evidence="14">The sequence shown here is derived from an EMBL/GenBank/DDBJ whole genome shotgun (WGS) entry which is preliminary data.</text>
</comment>
<dbReference type="GO" id="GO:0051294">
    <property type="term" value="P:establishment of spindle orientation"/>
    <property type="evidence" value="ECO:0007669"/>
    <property type="project" value="TreeGrafter"/>
</dbReference>
<dbReference type="InterPro" id="IPR013577">
    <property type="entry name" value="LLGL2"/>
</dbReference>
<evidence type="ECO:0000256" key="10">
    <source>
        <dbReference type="PROSITE-ProRule" id="PRU00221"/>
    </source>
</evidence>
<keyword evidence="8" id="KW-0677">Repeat</keyword>
<dbReference type="Pfam" id="PF08596">
    <property type="entry name" value="Lgl_C"/>
    <property type="match status" value="1"/>
</dbReference>
<evidence type="ECO:0000313" key="15">
    <source>
        <dbReference type="Proteomes" id="UP001159428"/>
    </source>
</evidence>
<accession>A0AAU9VYS0</accession>
<evidence type="ECO:0000256" key="3">
    <source>
        <dbReference type="ARBA" id="ARBA00008070"/>
    </source>
</evidence>
<dbReference type="GO" id="GO:0030866">
    <property type="term" value="P:cortical actin cytoskeleton organization"/>
    <property type="evidence" value="ECO:0007669"/>
    <property type="project" value="TreeGrafter"/>
</dbReference>
<evidence type="ECO:0000256" key="2">
    <source>
        <dbReference type="ARBA" id="ARBA00004496"/>
    </source>
</evidence>
<dbReference type="EMBL" id="CALNXJ010000005">
    <property type="protein sequence ID" value="CAH3039546.1"/>
    <property type="molecule type" value="Genomic_DNA"/>
</dbReference>
<evidence type="ECO:0000256" key="4">
    <source>
        <dbReference type="ARBA" id="ARBA00022483"/>
    </source>
</evidence>
<dbReference type="GO" id="GO:0006887">
    <property type="term" value="P:exocytosis"/>
    <property type="evidence" value="ECO:0007669"/>
    <property type="project" value="UniProtKB-KW"/>
</dbReference>
<comment type="similarity">
    <text evidence="3">Belongs to the WD repeat L(2)GL family.</text>
</comment>
<comment type="subcellular location">
    <subcellularLocation>
        <location evidence="2">Cytoplasm</location>
    </subcellularLocation>
    <subcellularLocation>
        <location evidence="1">Endomembrane system</location>
    </subcellularLocation>
</comment>